<evidence type="ECO:0000256" key="2">
    <source>
        <dbReference type="ARBA" id="ARBA00022723"/>
    </source>
</evidence>
<evidence type="ECO:0000256" key="5">
    <source>
        <dbReference type="PIRNR" id="PIRNR038994"/>
    </source>
</evidence>
<dbReference type="PANTHER" id="PTHR11113">
    <property type="entry name" value="N-ACETYLGLUCOSAMINE-6-PHOSPHATE DEACETYLASE"/>
    <property type="match status" value="1"/>
</dbReference>
<proteinExistence type="inferred from homology"/>
<keyword evidence="8" id="KW-1185">Reference proteome</keyword>
<dbReference type="SUPFAM" id="SSF51338">
    <property type="entry name" value="Composite domain of metallo-dependent hydrolases"/>
    <property type="match status" value="1"/>
</dbReference>
<protein>
    <submittedName>
        <fullName evidence="7">N-acetylglucosamine-6-phosphate deacetylase</fullName>
        <ecNumber evidence="7">3.5.1.25</ecNumber>
    </submittedName>
</protein>
<dbReference type="GO" id="GO:0008448">
    <property type="term" value="F:N-acetylglucosamine-6-phosphate deacetylase activity"/>
    <property type="evidence" value="ECO:0007669"/>
    <property type="project" value="UniProtKB-EC"/>
</dbReference>
<dbReference type="PIRSF" id="PIRSF038994">
    <property type="entry name" value="NagA"/>
    <property type="match status" value="1"/>
</dbReference>
<sequence length="392" mass="42616">MNEKAFIIENITIYAERETILNGYIKVEHGKIKSFGQANHGVAQDREAVYPTPDNLTLLPGMIDVHIHGANGADTMDATPEALTVMAEALPKEGTTSFLATTITQDSHLLEKAIKNAGDYIRSNAHPRQAEVLGIHLEGPFLNAKRAGAQPPHAILDPNINLFKEWNELAQGTIKLVTLAPEKEGGRDLVRYLSEQGIVASIGHSDATYEEVLEAVENGATHATHLFNGMRGLHHREPGVVGAVLLSDHLKAEIIADGHHVRPEMIKLAYKQKRDEGLILITDAMRAKCLKNGRYDLGGQDVYVKDGKALLENGTLAGSVLSMNDALRNIQAYTECTLESAVKMAAENPAKQLGVFDRKGSIAVGKDADFILLNEDGDVVMTFCKGTLAYSR</sequence>
<dbReference type="PANTHER" id="PTHR11113:SF14">
    <property type="entry name" value="N-ACETYLGLUCOSAMINE-6-PHOSPHATE DEACETYLASE"/>
    <property type="match status" value="1"/>
</dbReference>
<dbReference type="EMBL" id="JAUSWM010000002">
    <property type="protein sequence ID" value="MDQ0482101.1"/>
    <property type="molecule type" value="Genomic_DNA"/>
</dbReference>
<comment type="similarity">
    <text evidence="1 5">Belongs to the metallo-dependent hydrolases superfamily. NagA family.</text>
</comment>
<keyword evidence="2" id="KW-0479">Metal-binding</keyword>
<dbReference type="CDD" id="cd00854">
    <property type="entry name" value="NagA"/>
    <property type="match status" value="1"/>
</dbReference>
<accession>A0ABU0JYF6</accession>
<gene>
    <name evidence="7" type="ORF">QO000_001070</name>
</gene>
<dbReference type="GeneID" id="301325130"/>
<dbReference type="Pfam" id="PF01979">
    <property type="entry name" value="Amidohydro_1"/>
    <property type="match status" value="1"/>
</dbReference>
<comment type="caution">
    <text evidence="7">The sequence shown here is derived from an EMBL/GenBank/DDBJ whole genome shotgun (WGS) entry which is preliminary data.</text>
</comment>
<dbReference type="SUPFAM" id="SSF51556">
    <property type="entry name" value="Metallo-dependent hydrolases"/>
    <property type="match status" value="1"/>
</dbReference>
<keyword evidence="3 5" id="KW-0378">Hydrolase</keyword>
<dbReference type="InterPro" id="IPR032466">
    <property type="entry name" value="Metal_Hydrolase"/>
</dbReference>
<reference evidence="7" key="1">
    <citation type="submission" date="2023-07" db="EMBL/GenBank/DDBJ databases">
        <title>Genomic Encyclopedia of Type Strains, Phase IV (KMG-IV): sequencing the most valuable type-strain genomes for metagenomic binning, comparative biology and taxonomic classification.</title>
        <authorList>
            <person name="Goeker M."/>
        </authorList>
    </citation>
    <scope>NUCLEOTIDE SEQUENCE [LARGE SCALE GENOMIC DNA]</scope>
    <source>
        <strain evidence="7">JSM 076093</strain>
    </source>
</reference>
<feature type="domain" description="Amidohydrolase-related" evidence="6">
    <location>
        <begin position="57"/>
        <end position="387"/>
    </location>
</feature>
<dbReference type="Gene3D" id="3.20.20.140">
    <property type="entry name" value="Metal-dependent hydrolases"/>
    <property type="match status" value="1"/>
</dbReference>
<evidence type="ECO:0000259" key="6">
    <source>
        <dbReference type="Pfam" id="PF01979"/>
    </source>
</evidence>
<dbReference type="Gene3D" id="2.30.40.10">
    <property type="entry name" value="Urease, subunit C, domain 1"/>
    <property type="match status" value="1"/>
</dbReference>
<dbReference type="EC" id="3.5.1.25" evidence="7"/>
<dbReference type="NCBIfam" id="TIGR00221">
    <property type="entry name" value="nagA"/>
    <property type="match status" value="1"/>
</dbReference>
<dbReference type="InterPro" id="IPR003764">
    <property type="entry name" value="GlcNAc_6-P_deAcase"/>
</dbReference>
<dbReference type="Proteomes" id="UP001226720">
    <property type="component" value="Unassembled WGS sequence"/>
</dbReference>
<evidence type="ECO:0000313" key="8">
    <source>
        <dbReference type="Proteomes" id="UP001226720"/>
    </source>
</evidence>
<organism evidence="7 8">
    <name type="scientific">Guptibacillus hwajinpoensis</name>
    <dbReference type="NCBI Taxonomy" id="208199"/>
    <lineage>
        <taxon>Bacteria</taxon>
        <taxon>Bacillati</taxon>
        <taxon>Bacillota</taxon>
        <taxon>Bacilli</taxon>
        <taxon>Bacillales</taxon>
        <taxon>Guptibacillaceae</taxon>
        <taxon>Guptibacillus</taxon>
    </lineage>
</organism>
<dbReference type="InterPro" id="IPR006680">
    <property type="entry name" value="Amidohydro-rel"/>
</dbReference>
<evidence type="ECO:0000256" key="1">
    <source>
        <dbReference type="ARBA" id="ARBA00010716"/>
    </source>
</evidence>
<dbReference type="InterPro" id="IPR011059">
    <property type="entry name" value="Metal-dep_hydrolase_composite"/>
</dbReference>
<evidence type="ECO:0000313" key="7">
    <source>
        <dbReference type="EMBL" id="MDQ0482101.1"/>
    </source>
</evidence>
<name>A0ABU0JYF6_9BACL</name>
<keyword evidence="4 5" id="KW-0119">Carbohydrate metabolism</keyword>
<dbReference type="RefSeq" id="WP_301549982.1">
    <property type="nucleotide sequence ID" value="NZ_JAQRMZ010000001.1"/>
</dbReference>
<evidence type="ECO:0000256" key="4">
    <source>
        <dbReference type="ARBA" id="ARBA00023277"/>
    </source>
</evidence>
<evidence type="ECO:0000256" key="3">
    <source>
        <dbReference type="ARBA" id="ARBA00022801"/>
    </source>
</evidence>